<keyword evidence="4" id="KW-1185">Reference proteome</keyword>
<keyword evidence="3" id="KW-0547">Nucleotide-binding</keyword>
<sequence>MAMLRRKMLDKLIAWKHRANGCEAVLIEGARRVGKSTTAVEFGRTQYRSYLLVDFARLPQEVHDVFENQRDDFDTLFMMLSAYYRTRLYERDSLIIFDEVQRYPAARELIKYLVADGRYDYVETGSLISIRKNVEGIVIPSEERKMGMGPLDFEEFCWAMGEELLAETIRHAFDALRPLPDVLHKRAMRLWREYLLVGGMPQVVSSYVERRDFGEADDIKRGILQLYGDDIGKFANGDAGRVRGIFAQIPGQLSKHEKRFTLASVDKDARLREYDAAFFWLEDARLINICRNATDPSVGLGLYEDNASFKCYMADTGLLVAQTFADRETTPDDVYRDILFDKLSLNEGMLVENAVAQQFRANGRRLFFFSRSSREDAARTMEIDFLIVREYDDAAMKPRISPIEVKSTRRYGTSSLDKFRRLYGGKLGKEYVLHPRQLEAGGERIKLPLYMAHCL</sequence>
<evidence type="ECO:0000313" key="3">
    <source>
        <dbReference type="EMBL" id="KAB5607481.1"/>
    </source>
</evidence>
<evidence type="ECO:0000259" key="1">
    <source>
        <dbReference type="Pfam" id="PF13173"/>
    </source>
</evidence>
<feature type="domain" description="AAA" evidence="1">
    <location>
        <begin position="24"/>
        <end position="157"/>
    </location>
</feature>
<dbReference type="InterPro" id="IPR027417">
    <property type="entry name" value="P-loop_NTPase"/>
</dbReference>
<protein>
    <submittedName>
        <fullName evidence="3">ATP-binding protein</fullName>
    </submittedName>
</protein>
<dbReference type="InterPro" id="IPR025420">
    <property type="entry name" value="DUF4143"/>
</dbReference>
<evidence type="ECO:0000259" key="2">
    <source>
        <dbReference type="Pfam" id="PF13635"/>
    </source>
</evidence>
<reference evidence="3 4" key="1">
    <citation type="journal article" date="2019" name="Int. J. Syst. Evol. Microbiol.">
        <title>Bifidobacterium jacchi sp. nov., isolated from the faeces of a baby common marmoset (Callithrix jacchus).</title>
        <authorList>
            <person name="Modesto M."/>
            <person name="Watanabe K."/>
            <person name="Arita M."/>
            <person name="Satti M."/>
            <person name="Oki K."/>
            <person name="Sciavilla P."/>
            <person name="Patavino C."/>
            <person name="Camma C."/>
            <person name="Michelini S."/>
            <person name="Sgorbati B."/>
            <person name="Mattarelli P."/>
        </authorList>
    </citation>
    <scope>NUCLEOTIDE SEQUENCE [LARGE SCALE GENOMIC DNA]</scope>
    <source>
        <strain evidence="3 4">MRM 9.3</strain>
    </source>
</reference>
<dbReference type="InterPro" id="IPR041682">
    <property type="entry name" value="AAA_14"/>
</dbReference>
<comment type="caution">
    <text evidence="3">The sequence shown here is derived from an EMBL/GenBank/DDBJ whole genome shotgun (WGS) entry which is preliminary data.</text>
</comment>
<feature type="domain" description="DUF4143" evidence="2">
    <location>
        <begin position="229"/>
        <end position="407"/>
    </location>
</feature>
<dbReference type="EMBL" id="RQSP01000011">
    <property type="protein sequence ID" value="KAB5607481.1"/>
    <property type="molecule type" value="Genomic_DNA"/>
</dbReference>
<gene>
    <name evidence="3" type="ORF">EHS19_04790</name>
</gene>
<dbReference type="AlphaFoldDB" id="A0A5N5RL30"/>
<proteinExistence type="predicted"/>
<dbReference type="Pfam" id="PF13635">
    <property type="entry name" value="DUF4143"/>
    <property type="match status" value="1"/>
</dbReference>
<dbReference type="PANTHER" id="PTHR33295">
    <property type="entry name" value="ATPASE"/>
    <property type="match status" value="1"/>
</dbReference>
<dbReference type="Proteomes" id="UP000326336">
    <property type="component" value="Unassembled WGS sequence"/>
</dbReference>
<keyword evidence="3" id="KW-0067">ATP-binding</keyword>
<accession>A0A5N5RL30</accession>
<name>A0A5N5RL30_9BIFI</name>
<dbReference type="PANTHER" id="PTHR33295:SF7">
    <property type="entry name" value="ATPASE"/>
    <property type="match status" value="1"/>
</dbReference>
<dbReference type="SUPFAM" id="SSF52540">
    <property type="entry name" value="P-loop containing nucleoside triphosphate hydrolases"/>
    <property type="match status" value="1"/>
</dbReference>
<dbReference type="GO" id="GO:0005524">
    <property type="term" value="F:ATP binding"/>
    <property type="evidence" value="ECO:0007669"/>
    <property type="project" value="UniProtKB-KW"/>
</dbReference>
<dbReference type="OrthoDB" id="9804306at2"/>
<organism evidence="3 4">
    <name type="scientific">Bifidobacterium jacchi</name>
    <dbReference type="NCBI Taxonomy" id="2490545"/>
    <lineage>
        <taxon>Bacteria</taxon>
        <taxon>Bacillati</taxon>
        <taxon>Actinomycetota</taxon>
        <taxon>Actinomycetes</taxon>
        <taxon>Bifidobacteriales</taxon>
        <taxon>Bifidobacteriaceae</taxon>
        <taxon>Bifidobacterium</taxon>
    </lineage>
</organism>
<dbReference type="Pfam" id="PF13173">
    <property type="entry name" value="AAA_14"/>
    <property type="match status" value="1"/>
</dbReference>
<evidence type="ECO:0000313" key="4">
    <source>
        <dbReference type="Proteomes" id="UP000326336"/>
    </source>
</evidence>